<accession>A0A0E2L6G0</accession>
<dbReference type="GO" id="GO:0003677">
    <property type="term" value="F:DNA binding"/>
    <property type="evidence" value="ECO:0007669"/>
    <property type="project" value="InterPro"/>
</dbReference>
<dbReference type="NCBIfam" id="NF033592">
    <property type="entry name" value="transpos_IS4_1"/>
    <property type="match status" value="1"/>
</dbReference>
<feature type="domain" description="Transposase IS4 N-terminal" evidence="2">
    <location>
        <begin position="18"/>
        <end position="109"/>
    </location>
</feature>
<dbReference type="InterPro" id="IPR012337">
    <property type="entry name" value="RNaseH-like_sf"/>
</dbReference>
<dbReference type="PANTHER" id="PTHR37529:SF1">
    <property type="entry name" value="TRANSPOSASE INSG FOR INSERTION SEQUENCE ELEMENT IS4-RELATED"/>
    <property type="match status" value="1"/>
</dbReference>
<feature type="domain" description="Transposase IS4-like" evidence="1">
    <location>
        <begin position="126"/>
        <end position="255"/>
    </location>
</feature>
<comment type="caution">
    <text evidence="3">The sequence shown here is derived from an EMBL/GenBank/DDBJ whole genome shotgun (WGS) entry which is preliminary data.</text>
</comment>
<dbReference type="InterPro" id="IPR024473">
    <property type="entry name" value="Transposases_IS4_N"/>
</dbReference>
<dbReference type="InterPro" id="IPR047952">
    <property type="entry name" value="Transpos_IS4"/>
</dbReference>
<evidence type="ECO:0000313" key="3">
    <source>
        <dbReference type="EMBL" id="EQX29502.1"/>
    </source>
</evidence>
<dbReference type="GO" id="GO:0006313">
    <property type="term" value="P:DNA transposition"/>
    <property type="evidence" value="ECO:0007669"/>
    <property type="project" value="InterPro"/>
</dbReference>
<gene>
    <name evidence="3" type="ORF">G925_01248</name>
</gene>
<dbReference type="InterPro" id="IPR002559">
    <property type="entry name" value="Transposase_11"/>
</dbReference>
<organism evidence="3 4">
    <name type="scientific">Escherichia coli (strain UMEA 3162-1)</name>
    <dbReference type="NCBI Taxonomy" id="1281200"/>
    <lineage>
        <taxon>Bacteria</taxon>
        <taxon>Pseudomonadati</taxon>
        <taxon>Pseudomonadota</taxon>
        <taxon>Gammaproteobacteria</taxon>
        <taxon>Enterobacterales</taxon>
        <taxon>Enterobacteriaceae</taxon>
        <taxon>Escherichia</taxon>
    </lineage>
</organism>
<name>A0A0E2L6G0_ECOU3</name>
<dbReference type="PANTHER" id="PTHR37529">
    <property type="entry name" value="TRANSPOSASE INSG FOR INSERTION SEQUENCE ELEMENT IS4-RELATED"/>
    <property type="match status" value="1"/>
</dbReference>
<dbReference type="AlphaFoldDB" id="A0A0E2L6G0"/>
<dbReference type="Pfam" id="PF01609">
    <property type="entry name" value="DDE_Tnp_1"/>
    <property type="match status" value="1"/>
</dbReference>
<protein>
    <submittedName>
        <fullName evidence="3">Transposase insG for insertion sequence element IS4</fullName>
    </submittedName>
</protein>
<dbReference type="SUPFAM" id="SSF53098">
    <property type="entry name" value="Ribonuclease H-like"/>
    <property type="match status" value="1"/>
</dbReference>
<dbReference type="HOGENOM" id="CLU_028400_0_0_6"/>
<evidence type="ECO:0000313" key="4">
    <source>
        <dbReference type="Proteomes" id="UP000016035"/>
    </source>
</evidence>
<dbReference type="PATRIC" id="fig|1281200.3.peg.1303"/>
<dbReference type="Pfam" id="PF13006">
    <property type="entry name" value="Nterm_IS4"/>
    <property type="match status" value="1"/>
</dbReference>
<sequence length="401" mass="45134">MLIGQALDLVSRYDSLRNPLTSLGDYLAPKLISRCLAESGTVTLRKRRLPLEMMVWCIVGMALERKEPLHQIVNRLDIMLPGNRPFVAPSAVIQTRQRLGIEAVRRVFTKTAQLWHNATPHPHWCGLTLLAIDGVFWRTPDTPENDAAFPRQTHAGNPALYPQVKMVCQMELTSHLLTTAAFGTMKNSENELAEQLIEQTGDNTLTLMDKGYYSPGLLNAWSLAGEHRHWMIPLRKGAQYEEIRKLGKGDHLVKLNISPQARKKWPGLGNEVTARLLTVTRKGKVCHLLTSMTDAIRFTGTYTGADARSCKYGTTSEITDKKGKGLPESGKGEALEIPHSPEKEPVSCLTDWHYPFWGRFLFSQNNFSINRQHCPSSYLRRCITPTHSDIVLYRLQVNVGV</sequence>
<dbReference type="EMBL" id="AWBU01000011">
    <property type="protein sequence ID" value="EQX29502.1"/>
    <property type="molecule type" value="Genomic_DNA"/>
</dbReference>
<evidence type="ECO:0000259" key="1">
    <source>
        <dbReference type="Pfam" id="PF01609"/>
    </source>
</evidence>
<reference evidence="4" key="1">
    <citation type="submission" date="2013-07" db="EMBL/GenBank/DDBJ databases">
        <title>The genome sequence of Escherichia coli UMEA 3162-1.</title>
        <authorList>
            <consortium name="The Broad Institute Genome Sequencing Platform"/>
            <consortium name="The Broad Institute Genome Sequencing Center for Infectious Disease"/>
            <person name="Feldgarden M."/>
            <person name="Frimodt-Moller N."/>
            <person name="Leihof R.F."/>
            <person name="Rasmussen L."/>
            <person name="Young S.K."/>
            <person name="Zeng Q."/>
            <person name="Gargeya S."/>
            <person name="Abouelleil A."/>
            <person name="Alvarado L."/>
            <person name="Berlin A.M."/>
            <person name="Chapman S.B."/>
            <person name="Gainer-Dewar J."/>
            <person name="Goldberg J."/>
            <person name="Gnerre S."/>
            <person name="Griggs A."/>
            <person name="Gujja S."/>
            <person name="Hansen M."/>
            <person name="Howarth C."/>
            <person name="Imamovic A."/>
            <person name="Larimer J."/>
            <person name="McCowan C."/>
            <person name="Murphy C."/>
            <person name="Pearson M."/>
            <person name="Poon T."/>
            <person name="Priest M."/>
            <person name="Roberts A."/>
            <person name="Saif S."/>
            <person name="Shea T."/>
            <person name="Sykes S."/>
            <person name="Wortman J."/>
            <person name="Nusbaum C."/>
            <person name="Birren B."/>
        </authorList>
    </citation>
    <scope>NUCLEOTIDE SEQUENCE [LARGE SCALE GENOMIC DNA]</scope>
    <source>
        <strain evidence="4">UMEA 3162-1</strain>
    </source>
</reference>
<dbReference type="Proteomes" id="UP000016035">
    <property type="component" value="Unassembled WGS sequence"/>
</dbReference>
<proteinExistence type="predicted"/>
<evidence type="ECO:0000259" key="2">
    <source>
        <dbReference type="Pfam" id="PF13006"/>
    </source>
</evidence>
<dbReference type="GO" id="GO:0004803">
    <property type="term" value="F:transposase activity"/>
    <property type="evidence" value="ECO:0007669"/>
    <property type="project" value="InterPro"/>
</dbReference>